<dbReference type="EMBL" id="JARZAK010000014">
    <property type="protein sequence ID" value="MDY7259748.1"/>
    <property type="molecule type" value="Genomic_DNA"/>
</dbReference>
<evidence type="ECO:0000313" key="2">
    <source>
        <dbReference type="EMBL" id="MDY7259748.1"/>
    </source>
</evidence>
<feature type="domain" description="Putative carbohydrate metabolism" evidence="1">
    <location>
        <begin position="139"/>
        <end position="387"/>
    </location>
</feature>
<reference evidence="2 3" key="1">
    <citation type="submission" date="2023-04" db="EMBL/GenBank/DDBJ databases">
        <title>Bacteroides pacosi sp. nov., isolated from the fecal material of an alpaca.</title>
        <authorList>
            <person name="Miller S."/>
            <person name="Hendry M."/>
            <person name="King J."/>
            <person name="Sankaranarayanan K."/>
            <person name="Lawson P.A."/>
        </authorList>
    </citation>
    <scope>NUCLEOTIDE SEQUENCE [LARGE SCALE GENOMIC DNA]</scope>
    <source>
        <strain evidence="2 3">A2-P53</strain>
    </source>
</reference>
<name>A0ABU5HVY4_9BACE</name>
<gene>
    <name evidence="2" type="ORF">QHG74_18720</name>
</gene>
<accession>A0ABU5HVY4</accession>
<organism evidence="2 3">
    <name type="scientific">Bacteroides vicugnae</name>
    <dbReference type="NCBI Taxonomy" id="3037989"/>
    <lineage>
        <taxon>Bacteria</taxon>
        <taxon>Pseudomonadati</taxon>
        <taxon>Bacteroidota</taxon>
        <taxon>Bacteroidia</taxon>
        <taxon>Bacteroidales</taxon>
        <taxon>Bacteroidaceae</taxon>
        <taxon>Bacteroides</taxon>
    </lineage>
</organism>
<dbReference type="RefSeq" id="WP_217721667.1">
    <property type="nucleotide sequence ID" value="NZ_JARZAK010000014.1"/>
</dbReference>
<dbReference type="PROSITE" id="PS51257">
    <property type="entry name" value="PROKAR_LIPOPROTEIN"/>
    <property type="match status" value="1"/>
</dbReference>
<dbReference type="Proteomes" id="UP001292913">
    <property type="component" value="Unassembled WGS sequence"/>
</dbReference>
<dbReference type="InterPro" id="IPR025112">
    <property type="entry name" value="PCMD"/>
</dbReference>
<evidence type="ECO:0000313" key="3">
    <source>
        <dbReference type="Proteomes" id="UP001292913"/>
    </source>
</evidence>
<comment type="caution">
    <text evidence="2">The sequence shown here is derived from an EMBL/GenBank/DDBJ whole genome shotgun (WGS) entry which is preliminary data.</text>
</comment>
<dbReference type="Pfam" id="PF13201">
    <property type="entry name" value="PCMD"/>
    <property type="match status" value="1"/>
</dbReference>
<protein>
    <submittedName>
        <fullName evidence="2">PCMD domain-containing protein</fullName>
    </submittedName>
</protein>
<keyword evidence="3" id="KW-1185">Reference proteome</keyword>
<proteinExistence type="predicted"/>
<sequence>MKLKKLFAGMILCLAVASCIQDEALNVEAAIDGCSGSNIQLANINTYSKTVSIYVSKSTDLSALEIKFELPDGASINPVNALANDDAPKYDFSTSKVPITSEQTLEQYQRMFKVTSESGTTEAVYTITVIKSELPTEYHFENIEDGNNNYHIFYEFNQQKAEMLQWASGNPGFQLTGMGKNTMDYPTLQTQGYIGKGVKLETKGTGSLGLTVGMPIAAGNLFIGSFEVGNALKDAKAATKFGFPFFKHPTKLEGYYKFKPGTEYISGIDKSQSPPKIVIDPSMEGKDKGDIYAILYRADNVNDFLDGNLNFDSEEKIVYIARISDTEMKETDTWTHFSIPFEHRKEIEQSALDEGKYKLAVVFSSSIEGANFKGSIGSTLWIDEVTIHCEEDEQNNE</sequence>
<evidence type="ECO:0000259" key="1">
    <source>
        <dbReference type="Pfam" id="PF13201"/>
    </source>
</evidence>